<dbReference type="PANTHER" id="PTHR44757">
    <property type="entry name" value="DIGUANYLATE CYCLASE DGCP"/>
    <property type="match status" value="1"/>
</dbReference>
<dbReference type="CDD" id="cd00130">
    <property type="entry name" value="PAS"/>
    <property type="match status" value="1"/>
</dbReference>
<dbReference type="InterPro" id="IPR000160">
    <property type="entry name" value="GGDEF_dom"/>
</dbReference>
<accession>A0ABT1F611</accession>
<dbReference type="Pfam" id="PF00563">
    <property type="entry name" value="EAL"/>
    <property type="match status" value="1"/>
</dbReference>
<feature type="domain" description="EAL" evidence="2">
    <location>
        <begin position="516"/>
        <end position="770"/>
    </location>
</feature>
<dbReference type="NCBIfam" id="TIGR00254">
    <property type="entry name" value="GGDEF"/>
    <property type="match status" value="1"/>
</dbReference>
<dbReference type="PROSITE" id="PS50887">
    <property type="entry name" value="GGDEF"/>
    <property type="match status" value="1"/>
</dbReference>
<organism evidence="4 5">
    <name type="scientific">Acetobacter lambici</name>
    <dbReference type="NCBI Taxonomy" id="1332824"/>
    <lineage>
        <taxon>Bacteria</taxon>
        <taxon>Pseudomonadati</taxon>
        <taxon>Pseudomonadota</taxon>
        <taxon>Alphaproteobacteria</taxon>
        <taxon>Acetobacterales</taxon>
        <taxon>Acetobacteraceae</taxon>
        <taxon>Acetobacter</taxon>
    </lineage>
</organism>
<evidence type="ECO:0000313" key="5">
    <source>
        <dbReference type="Proteomes" id="UP001523528"/>
    </source>
</evidence>
<dbReference type="PROSITE" id="PS50883">
    <property type="entry name" value="EAL"/>
    <property type="match status" value="1"/>
</dbReference>
<dbReference type="SUPFAM" id="SSF55781">
    <property type="entry name" value="GAF domain-like"/>
    <property type="match status" value="1"/>
</dbReference>
<comment type="caution">
    <text evidence="4">The sequence shown here is derived from an EMBL/GenBank/DDBJ whole genome shotgun (WGS) entry which is preliminary data.</text>
</comment>
<evidence type="ECO:0000313" key="4">
    <source>
        <dbReference type="EMBL" id="MCP1259558.1"/>
    </source>
</evidence>
<dbReference type="PANTHER" id="PTHR44757:SF2">
    <property type="entry name" value="BIOFILM ARCHITECTURE MAINTENANCE PROTEIN MBAA"/>
    <property type="match status" value="1"/>
</dbReference>
<dbReference type="InterPro" id="IPR043128">
    <property type="entry name" value="Rev_trsase/Diguanyl_cyclase"/>
</dbReference>
<dbReference type="InterPro" id="IPR029787">
    <property type="entry name" value="Nucleotide_cyclase"/>
</dbReference>
<feature type="domain" description="PAS" evidence="1">
    <location>
        <begin position="59"/>
        <end position="105"/>
    </location>
</feature>
<feature type="domain" description="GGDEF" evidence="3">
    <location>
        <begin position="375"/>
        <end position="507"/>
    </location>
</feature>
<gene>
    <name evidence="4" type="ORF">NKW50_13255</name>
</gene>
<protein>
    <submittedName>
        <fullName evidence="4">EAL domain-containing protein</fullName>
    </submittedName>
</protein>
<dbReference type="EMBL" id="JAMYZZ010000037">
    <property type="protein sequence ID" value="MCP1259558.1"/>
    <property type="molecule type" value="Genomic_DNA"/>
</dbReference>
<keyword evidence="5" id="KW-1185">Reference proteome</keyword>
<dbReference type="CDD" id="cd01948">
    <property type="entry name" value="EAL"/>
    <property type="match status" value="1"/>
</dbReference>
<dbReference type="SMART" id="SM00091">
    <property type="entry name" value="PAS"/>
    <property type="match status" value="1"/>
</dbReference>
<dbReference type="SUPFAM" id="SSF141868">
    <property type="entry name" value="EAL domain-like"/>
    <property type="match status" value="1"/>
</dbReference>
<name>A0ABT1F611_9PROT</name>
<dbReference type="InterPro" id="IPR035919">
    <property type="entry name" value="EAL_sf"/>
</dbReference>
<proteinExistence type="predicted"/>
<dbReference type="Gene3D" id="3.30.70.270">
    <property type="match status" value="1"/>
</dbReference>
<dbReference type="PIRSF" id="PIRSF005925">
    <property type="entry name" value="Dos"/>
    <property type="match status" value="1"/>
</dbReference>
<dbReference type="PROSITE" id="PS50112">
    <property type="entry name" value="PAS"/>
    <property type="match status" value="1"/>
</dbReference>
<dbReference type="RefSeq" id="WP_242012655.1">
    <property type="nucleotide sequence ID" value="NZ_JAMYZY010000039.1"/>
</dbReference>
<dbReference type="Pfam" id="PF00990">
    <property type="entry name" value="GGDEF"/>
    <property type="match status" value="1"/>
</dbReference>
<evidence type="ECO:0000259" key="3">
    <source>
        <dbReference type="PROSITE" id="PS50887"/>
    </source>
</evidence>
<dbReference type="InterPro" id="IPR012226">
    <property type="entry name" value="Diguanyl_cyclase/Pdiesterase"/>
</dbReference>
<dbReference type="InterPro" id="IPR000014">
    <property type="entry name" value="PAS"/>
</dbReference>
<sequence length="774" mass="85602">MTKPRFVHRKDHACGLVIAMRSHGYNLTKITPSPCNTAYPRRIQGLTMLTSNSSTLSNDTTLYFDMLEQAADGVVIIDQLNHIVFFNTAAEQLWGCSALDVIGKNVNCLVPLEQRAQHDGYINHNRNTGVNHIVGTSREVVFTRTNGDYVAAEMSISTAIIGPDKQRYYMAFLKGVTEESHRRKILDLQNRVFHELSGESPEQDIADMLCAEAEQLVPNSVAVLLQVNSEQNLEILSGEGLSRRKIAMLMRIVLTEADIAALTLAPEEARAIVWNTDAGSGYESEFLDCWASAICNGAGELIGIFALYSRNRDKITNWPQKIVAGCVPSCAAIIERGKTRQQLSRLDRYDALTGLLNRNAVTTILKEMTLQAANAPFALLVLDVDLFQDINNLIGYDKGDALLQTMAQRLTGQCRSNFITGRLGGDDFVVIIPNGDHDIANTFADSLTAAMREPVVINSQEIIISLSIGISLYPDDDLEIEHILNRAEMAMLEAKKTARKSFRLLGSIANDDVRARVIIGSALRKAIQDSELELFYQPQISIKNNMLYGVEALSRWHHPTLGTIPPSRFIPIAEETAQIEAIGLRSLEEACLQIVKWDKIGLHVPIVSVNLSAAHFSNPSLMEQIANLLARYNLAANRLTIEITEGGMMQQNTETMTTLTALREIGVGLSLDDFGTGFSSLSRISHLPLTEIKIDRSFIINFEKDVSSLIVTEAAINIGKRLGVHVVTEGVEDTFQEARLRTMGCDVMQGYLFARPMPPTDLLHWVQSHPAFTP</sequence>
<dbReference type="Gene3D" id="3.20.20.450">
    <property type="entry name" value="EAL domain"/>
    <property type="match status" value="1"/>
</dbReference>
<evidence type="ECO:0000259" key="2">
    <source>
        <dbReference type="PROSITE" id="PS50883"/>
    </source>
</evidence>
<dbReference type="CDD" id="cd01949">
    <property type="entry name" value="GGDEF"/>
    <property type="match status" value="1"/>
</dbReference>
<dbReference type="SUPFAM" id="SSF55073">
    <property type="entry name" value="Nucleotide cyclase"/>
    <property type="match status" value="1"/>
</dbReference>
<dbReference type="SMART" id="SM00052">
    <property type="entry name" value="EAL"/>
    <property type="match status" value="1"/>
</dbReference>
<dbReference type="Pfam" id="PF00989">
    <property type="entry name" value="PAS"/>
    <property type="match status" value="1"/>
</dbReference>
<evidence type="ECO:0000259" key="1">
    <source>
        <dbReference type="PROSITE" id="PS50112"/>
    </source>
</evidence>
<dbReference type="NCBIfam" id="TIGR00229">
    <property type="entry name" value="sensory_box"/>
    <property type="match status" value="1"/>
</dbReference>
<dbReference type="SMART" id="SM00267">
    <property type="entry name" value="GGDEF"/>
    <property type="match status" value="1"/>
</dbReference>
<dbReference type="Gene3D" id="3.30.450.20">
    <property type="entry name" value="PAS domain"/>
    <property type="match status" value="1"/>
</dbReference>
<dbReference type="InterPro" id="IPR035965">
    <property type="entry name" value="PAS-like_dom_sf"/>
</dbReference>
<reference evidence="4 5" key="1">
    <citation type="submission" date="2022-06" db="EMBL/GenBank/DDBJ databases">
        <title>Acetobacer genomes from food samples.</title>
        <authorList>
            <person name="Sombolestani A."/>
        </authorList>
    </citation>
    <scope>NUCLEOTIDE SEQUENCE [LARGE SCALE GENOMIC DNA]</scope>
    <source>
        <strain evidence="4 5">R-83285</strain>
    </source>
</reference>
<dbReference type="SUPFAM" id="SSF55785">
    <property type="entry name" value="PYP-like sensor domain (PAS domain)"/>
    <property type="match status" value="1"/>
</dbReference>
<dbReference type="InterPro" id="IPR001633">
    <property type="entry name" value="EAL_dom"/>
</dbReference>
<dbReference type="InterPro" id="IPR013767">
    <property type="entry name" value="PAS_fold"/>
</dbReference>
<dbReference type="InterPro" id="IPR052155">
    <property type="entry name" value="Biofilm_reg_signaling"/>
</dbReference>
<dbReference type="Proteomes" id="UP001523528">
    <property type="component" value="Unassembled WGS sequence"/>
</dbReference>